<evidence type="ECO:0000259" key="7">
    <source>
        <dbReference type="PROSITE" id="PS50949"/>
    </source>
</evidence>
<sequence>MDLAAAADAAPAPAYRVLYQRIREAILAGQLSAGSRLPSTRALASTLSVARGTVEAAYELLVAEGFVVGRGAAGSVVNPQLAGTRPVRRDTAASVAPSAGRQAGGPLPLQNGTPALDAFPRKLWARLSARQARNFPSAALPYQDPAGWWPLRAALANYLAIARGVQCAPEQIMITAGYQGALALAAKLLLQPGDEVWHEDPGYFFTRDALLLARTTIVPVPVDAQGMDVAAGLRRAPAARMAVVTPSHQAPLGVALSLPRRLALLQWAAEHGAWIVEDDYDSELRYSGAPLPALKSLDQQGRVLYAGSFSKVLFPGLRLGYLVLPDALIERFTTASTLWWSAHGWLEQATVADFMEQGHFSRHVRQMRQLYAARRMALVEALQHHLGGYIDAVPPAGGMHLLGWLRPDASDEACARDARNHRLAPAALTPWCTEVRMRPALLLNFTNLPVEHAAQTVRRLARVAGL</sequence>
<keyword evidence="3" id="KW-0805">Transcription regulation</keyword>
<dbReference type="SUPFAM" id="SSF46785">
    <property type="entry name" value="Winged helix' DNA-binding domain"/>
    <property type="match status" value="1"/>
</dbReference>
<reference evidence="9" key="1">
    <citation type="submission" date="2015-06" db="EMBL/GenBank/DDBJ databases">
        <authorList>
            <person name="Lim Y.L."/>
            <person name="Ee R."/>
            <person name="Yong D."/>
            <person name="How K.Y."/>
            <person name="Yin W.F."/>
            <person name="Chan K.G."/>
        </authorList>
    </citation>
    <scope>NUCLEOTIDE SEQUENCE [LARGE SCALE GENOMIC DNA]</scope>
    <source>
        <strain evidence="9">DSM 25325</strain>
    </source>
</reference>
<feature type="region of interest" description="Disordered" evidence="6">
    <location>
        <begin position="83"/>
        <end position="111"/>
    </location>
</feature>
<proteinExistence type="inferred from homology"/>
<keyword evidence="4 8" id="KW-0238">DNA-binding</keyword>
<dbReference type="Pfam" id="PF00155">
    <property type="entry name" value="Aminotran_1_2"/>
    <property type="match status" value="1"/>
</dbReference>
<dbReference type="InterPro" id="IPR015421">
    <property type="entry name" value="PyrdxlP-dep_Trfase_major"/>
</dbReference>
<dbReference type="CDD" id="cd07377">
    <property type="entry name" value="WHTH_GntR"/>
    <property type="match status" value="1"/>
</dbReference>
<comment type="similarity">
    <text evidence="1">In the C-terminal section; belongs to the class-I pyridoxal-phosphate-dependent aminotransferase family.</text>
</comment>
<feature type="domain" description="HTH gntR-type" evidence="7">
    <location>
        <begin position="12"/>
        <end position="80"/>
    </location>
</feature>
<dbReference type="AlphaFoldDB" id="A0A0G3EW84"/>
<dbReference type="GO" id="GO:0003677">
    <property type="term" value="F:DNA binding"/>
    <property type="evidence" value="ECO:0007669"/>
    <property type="project" value="UniProtKB-KW"/>
</dbReference>
<keyword evidence="5" id="KW-0804">Transcription</keyword>
<dbReference type="InterPro" id="IPR000524">
    <property type="entry name" value="Tscrpt_reg_HTH_GntR"/>
</dbReference>
<dbReference type="STRING" id="445709.ABW99_01020"/>
<dbReference type="PANTHER" id="PTHR46577:SF1">
    <property type="entry name" value="HTH-TYPE TRANSCRIPTIONAL REGULATORY PROTEIN GABR"/>
    <property type="match status" value="1"/>
</dbReference>
<dbReference type="SUPFAM" id="SSF53383">
    <property type="entry name" value="PLP-dependent transferases"/>
    <property type="match status" value="1"/>
</dbReference>
<dbReference type="InterPro" id="IPR036388">
    <property type="entry name" value="WH-like_DNA-bd_sf"/>
</dbReference>
<dbReference type="KEGG" id="ptx:ABW99_01020"/>
<dbReference type="InterPro" id="IPR051446">
    <property type="entry name" value="HTH_trans_reg/aminotransferase"/>
</dbReference>
<evidence type="ECO:0000256" key="1">
    <source>
        <dbReference type="ARBA" id="ARBA00005384"/>
    </source>
</evidence>
<dbReference type="InterPro" id="IPR015424">
    <property type="entry name" value="PyrdxlP-dep_Trfase"/>
</dbReference>
<evidence type="ECO:0000313" key="8">
    <source>
        <dbReference type="EMBL" id="AKJ70279.1"/>
    </source>
</evidence>
<organism evidence="8 9">
    <name type="scientific">Pandoraea thiooxydans</name>
    <dbReference type="NCBI Taxonomy" id="445709"/>
    <lineage>
        <taxon>Bacteria</taxon>
        <taxon>Pseudomonadati</taxon>
        <taxon>Pseudomonadota</taxon>
        <taxon>Betaproteobacteria</taxon>
        <taxon>Burkholderiales</taxon>
        <taxon>Burkholderiaceae</taxon>
        <taxon>Pandoraea</taxon>
    </lineage>
</organism>
<evidence type="ECO:0000313" key="9">
    <source>
        <dbReference type="Proteomes" id="UP000036700"/>
    </source>
</evidence>
<dbReference type="Gene3D" id="1.10.10.10">
    <property type="entry name" value="Winged helix-like DNA-binding domain superfamily/Winged helix DNA-binding domain"/>
    <property type="match status" value="1"/>
</dbReference>
<dbReference type="SMART" id="SM00345">
    <property type="entry name" value="HTH_GNTR"/>
    <property type="match status" value="1"/>
</dbReference>
<dbReference type="InterPro" id="IPR036390">
    <property type="entry name" value="WH_DNA-bd_sf"/>
</dbReference>
<dbReference type="Pfam" id="PF00392">
    <property type="entry name" value="GntR"/>
    <property type="match status" value="1"/>
</dbReference>
<dbReference type="GO" id="GO:0003700">
    <property type="term" value="F:DNA-binding transcription factor activity"/>
    <property type="evidence" value="ECO:0007669"/>
    <property type="project" value="InterPro"/>
</dbReference>
<dbReference type="PROSITE" id="PS50949">
    <property type="entry name" value="HTH_GNTR"/>
    <property type="match status" value="1"/>
</dbReference>
<keyword evidence="9" id="KW-1185">Reference proteome</keyword>
<evidence type="ECO:0000256" key="5">
    <source>
        <dbReference type="ARBA" id="ARBA00023163"/>
    </source>
</evidence>
<dbReference type="PANTHER" id="PTHR46577">
    <property type="entry name" value="HTH-TYPE TRANSCRIPTIONAL REGULATORY PROTEIN GABR"/>
    <property type="match status" value="1"/>
</dbReference>
<evidence type="ECO:0000256" key="2">
    <source>
        <dbReference type="ARBA" id="ARBA00022898"/>
    </source>
</evidence>
<keyword evidence="2" id="KW-0663">Pyridoxal phosphate</keyword>
<gene>
    <name evidence="8" type="ORF">ABW99_01020</name>
</gene>
<evidence type="ECO:0000256" key="4">
    <source>
        <dbReference type="ARBA" id="ARBA00023125"/>
    </source>
</evidence>
<dbReference type="PRINTS" id="PR00035">
    <property type="entry name" value="HTHGNTR"/>
</dbReference>
<evidence type="ECO:0000256" key="6">
    <source>
        <dbReference type="SAM" id="MobiDB-lite"/>
    </source>
</evidence>
<evidence type="ECO:0000256" key="3">
    <source>
        <dbReference type="ARBA" id="ARBA00023015"/>
    </source>
</evidence>
<dbReference type="InterPro" id="IPR004839">
    <property type="entry name" value="Aminotransferase_I/II_large"/>
</dbReference>
<dbReference type="Proteomes" id="UP000036700">
    <property type="component" value="Chromosome"/>
</dbReference>
<dbReference type="CDD" id="cd00609">
    <property type="entry name" value="AAT_like"/>
    <property type="match status" value="1"/>
</dbReference>
<dbReference type="GO" id="GO:0030170">
    <property type="term" value="F:pyridoxal phosphate binding"/>
    <property type="evidence" value="ECO:0007669"/>
    <property type="project" value="InterPro"/>
</dbReference>
<dbReference type="PATRIC" id="fig|445709.3.peg.227"/>
<name>A0A0G3EW84_9BURK</name>
<dbReference type="Gene3D" id="3.40.640.10">
    <property type="entry name" value="Type I PLP-dependent aspartate aminotransferase-like (Major domain)"/>
    <property type="match status" value="1"/>
</dbReference>
<accession>A0A0G3EW84</accession>
<protein>
    <submittedName>
        <fullName evidence="8">DNA-binding protein</fullName>
    </submittedName>
</protein>
<dbReference type="EMBL" id="CP011568">
    <property type="protein sequence ID" value="AKJ70279.1"/>
    <property type="molecule type" value="Genomic_DNA"/>
</dbReference>